<reference evidence="1" key="2">
    <citation type="journal article" date="2020" name="Nat. Commun.">
        <title>Large-scale genome sequencing of mycorrhizal fungi provides insights into the early evolution of symbiotic traits.</title>
        <authorList>
            <person name="Miyauchi S."/>
            <person name="Kiss E."/>
            <person name="Kuo A."/>
            <person name="Drula E."/>
            <person name="Kohler A."/>
            <person name="Sanchez-Garcia M."/>
            <person name="Morin E."/>
            <person name="Andreopoulos B."/>
            <person name="Barry K.W."/>
            <person name="Bonito G."/>
            <person name="Buee M."/>
            <person name="Carver A."/>
            <person name="Chen C."/>
            <person name="Cichocki N."/>
            <person name="Clum A."/>
            <person name="Culley D."/>
            <person name="Crous P.W."/>
            <person name="Fauchery L."/>
            <person name="Girlanda M."/>
            <person name="Hayes R.D."/>
            <person name="Keri Z."/>
            <person name="LaButti K."/>
            <person name="Lipzen A."/>
            <person name="Lombard V."/>
            <person name="Magnuson J."/>
            <person name="Maillard F."/>
            <person name="Murat C."/>
            <person name="Nolan M."/>
            <person name="Ohm R.A."/>
            <person name="Pangilinan J."/>
            <person name="Pereira M.F."/>
            <person name="Perotto S."/>
            <person name="Peter M."/>
            <person name="Pfister S."/>
            <person name="Riley R."/>
            <person name="Sitrit Y."/>
            <person name="Stielow J.B."/>
            <person name="Szollosi G."/>
            <person name="Zifcakova L."/>
            <person name="Stursova M."/>
            <person name="Spatafora J.W."/>
            <person name="Tedersoo L."/>
            <person name="Vaario L.M."/>
            <person name="Yamada A."/>
            <person name="Yan M."/>
            <person name="Wang P."/>
            <person name="Xu J."/>
            <person name="Bruns T."/>
            <person name="Baldrian P."/>
            <person name="Vilgalys R."/>
            <person name="Dunand C."/>
            <person name="Henrissat B."/>
            <person name="Grigoriev I.V."/>
            <person name="Hibbett D."/>
            <person name="Nagy L.G."/>
            <person name="Martin F.M."/>
        </authorList>
    </citation>
    <scope>NUCLEOTIDE SEQUENCE</scope>
    <source>
        <strain evidence="1">P2</strain>
    </source>
</reference>
<dbReference type="Proteomes" id="UP000886501">
    <property type="component" value="Unassembled WGS sequence"/>
</dbReference>
<sequence>IPLVGPIEVQRRRKLRDGRFKLKLRFMGVLVDNCGICLMQFKGKEMGALTPKCQHPYHEKCLKTWLQRNPTCPSCRASLKQL</sequence>
<reference evidence="1" key="1">
    <citation type="submission" date="2019-10" db="EMBL/GenBank/DDBJ databases">
        <authorList>
            <consortium name="DOE Joint Genome Institute"/>
            <person name="Kuo A."/>
            <person name="Miyauchi S."/>
            <person name="Kiss E."/>
            <person name="Drula E."/>
            <person name="Kohler A."/>
            <person name="Sanchez-Garcia M."/>
            <person name="Andreopoulos B."/>
            <person name="Barry K.W."/>
            <person name="Bonito G."/>
            <person name="Buee M."/>
            <person name="Carver A."/>
            <person name="Chen C."/>
            <person name="Cichocki N."/>
            <person name="Clum A."/>
            <person name="Culley D."/>
            <person name="Crous P.W."/>
            <person name="Fauchery L."/>
            <person name="Girlanda M."/>
            <person name="Hayes R."/>
            <person name="Keri Z."/>
            <person name="Labutti K."/>
            <person name="Lipzen A."/>
            <person name="Lombard V."/>
            <person name="Magnuson J."/>
            <person name="Maillard F."/>
            <person name="Morin E."/>
            <person name="Murat C."/>
            <person name="Nolan M."/>
            <person name="Ohm R."/>
            <person name="Pangilinan J."/>
            <person name="Pereira M."/>
            <person name="Perotto S."/>
            <person name="Peter M."/>
            <person name="Riley R."/>
            <person name="Sitrit Y."/>
            <person name="Stielow B."/>
            <person name="Szollosi G."/>
            <person name="Zifcakova L."/>
            <person name="Stursova M."/>
            <person name="Spatafora J.W."/>
            <person name="Tedersoo L."/>
            <person name="Vaario L.-M."/>
            <person name="Yamada A."/>
            <person name="Yan M."/>
            <person name="Wang P."/>
            <person name="Xu J."/>
            <person name="Bruns T."/>
            <person name="Baldrian P."/>
            <person name="Vilgalys R."/>
            <person name="Henrissat B."/>
            <person name="Grigoriev I.V."/>
            <person name="Hibbett D."/>
            <person name="Nagy L.G."/>
            <person name="Martin F.M."/>
        </authorList>
    </citation>
    <scope>NUCLEOTIDE SEQUENCE</scope>
    <source>
        <strain evidence="1">P2</strain>
    </source>
</reference>
<comment type="caution">
    <text evidence="1">The sequence shown here is derived from an EMBL/GenBank/DDBJ whole genome shotgun (WGS) entry which is preliminary data.</text>
</comment>
<accession>A0ACB6ZFX8</accession>
<evidence type="ECO:0000313" key="2">
    <source>
        <dbReference type="Proteomes" id="UP000886501"/>
    </source>
</evidence>
<evidence type="ECO:0000313" key="1">
    <source>
        <dbReference type="EMBL" id="KAF9648457.1"/>
    </source>
</evidence>
<organism evidence="1 2">
    <name type="scientific">Thelephora ganbajun</name>
    <name type="common">Ganba fungus</name>
    <dbReference type="NCBI Taxonomy" id="370292"/>
    <lineage>
        <taxon>Eukaryota</taxon>
        <taxon>Fungi</taxon>
        <taxon>Dikarya</taxon>
        <taxon>Basidiomycota</taxon>
        <taxon>Agaricomycotina</taxon>
        <taxon>Agaricomycetes</taxon>
        <taxon>Thelephorales</taxon>
        <taxon>Thelephoraceae</taxon>
        <taxon>Thelephora</taxon>
    </lineage>
</organism>
<proteinExistence type="predicted"/>
<feature type="non-terminal residue" evidence="1">
    <location>
        <position position="1"/>
    </location>
</feature>
<gene>
    <name evidence="1" type="ORF">BDM02DRAFT_3096429</name>
</gene>
<protein>
    <submittedName>
        <fullName evidence="1">Uncharacterized protein</fullName>
    </submittedName>
</protein>
<keyword evidence="2" id="KW-1185">Reference proteome</keyword>
<dbReference type="EMBL" id="MU118013">
    <property type="protein sequence ID" value="KAF9648457.1"/>
    <property type="molecule type" value="Genomic_DNA"/>
</dbReference>
<name>A0ACB6ZFX8_THEGA</name>